<evidence type="ECO:0000313" key="1">
    <source>
        <dbReference type="EMBL" id="EYR64475.1"/>
    </source>
</evidence>
<dbReference type="InterPro" id="IPR016181">
    <property type="entry name" value="Acyl_CoA_acyltransferase"/>
</dbReference>
<dbReference type="EMBL" id="AXCW01000031">
    <property type="protein sequence ID" value="EYR64475.1"/>
    <property type="molecule type" value="Genomic_DNA"/>
</dbReference>
<dbReference type="OrthoDB" id="5177648at2"/>
<dbReference type="Proteomes" id="UP000019753">
    <property type="component" value="Unassembled WGS sequence"/>
</dbReference>
<name>A0A021VWT6_9CELL</name>
<sequence length="246" mass="26691">MAAPLTMHFDVSGDLLAGARDCEAEVFLRWYGNSREQLAEEYGPYEDSSAFLCIADEHGDVLAAARLVAPGGASGLKTLTDVGREPWNVDGARSARAAGAELETLWDVATIGVRRQSADTARLSLALYHGIVNVCRANGMSGFVAVLDERVRRLLDSVGIVSRTLPGASAAPYLGSPSSTPVYVLRNYMFDQQRREFPDAYRLVTLGHGLDGIAVPGLDHFRYDRFTDADLARWQTGELADLPIMA</sequence>
<gene>
    <name evidence="1" type="ORF">N866_10615</name>
</gene>
<dbReference type="AlphaFoldDB" id="A0A021VWT6"/>
<reference evidence="1 2" key="1">
    <citation type="submission" date="2014-01" db="EMBL/GenBank/DDBJ databases">
        <title>Actinotalea ferrariae CF5-4.</title>
        <authorList>
            <person name="Chen F."/>
            <person name="Li Y."/>
            <person name="Wang G."/>
        </authorList>
    </citation>
    <scope>NUCLEOTIDE SEQUENCE [LARGE SCALE GENOMIC DNA]</scope>
    <source>
        <strain evidence="1 2">CF5-4</strain>
    </source>
</reference>
<protein>
    <recommendedName>
        <fullName evidence="3">GNAT family N-acetyltransferase</fullName>
    </recommendedName>
</protein>
<evidence type="ECO:0000313" key="2">
    <source>
        <dbReference type="Proteomes" id="UP000019753"/>
    </source>
</evidence>
<proteinExistence type="predicted"/>
<comment type="caution">
    <text evidence="1">The sequence shown here is derived from an EMBL/GenBank/DDBJ whole genome shotgun (WGS) entry which is preliminary data.</text>
</comment>
<evidence type="ECO:0008006" key="3">
    <source>
        <dbReference type="Google" id="ProtNLM"/>
    </source>
</evidence>
<dbReference type="SUPFAM" id="SSF55729">
    <property type="entry name" value="Acyl-CoA N-acyltransferases (Nat)"/>
    <property type="match status" value="1"/>
</dbReference>
<organism evidence="1 2">
    <name type="scientific">Actinotalea ferrariae CF5-4</name>
    <dbReference type="NCBI Taxonomy" id="948458"/>
    <lineage>
        <taxon>Bacteria</taxon>
        <taxon>Bacillati</taxon>
        <taxon>Actinomycetota</taxon>
        <taxon>Actinomycetes</taxon>
        <taxon>Micrococcales</taxon>
        <taxon>Cellulomonadaceae</taxon>
        <taxon>Actinotalea</taxon>
    </lineage>
</organism>
<keyword evidence="2" id="KW-1185">Reference proteome</keyword>
<accession>A0A021VWT6</accession>
<dbReference type="Gene3D" id="3.40.630.30">
    <property type="match status" value="1"/>
</dbReference>
<dbReference type="RefSeq" id="WP_052022395.1">
    <property type="nucleotide sequence ID" value="NZ_AXCW01000031.1"/>
</dbReference>